<dbReference type="InterPro" id="IPR032466">
    <property type="entry name" value="Metal_Hydrolase"/>
</dbReference>
<dbReference type="Pfam" id="PF12890">
    <property type="entry name" value="DHOase"/>
    <property type="match status" value="1"/>
</dbReference>
<organism evidence="3">
    <name type="scientific">marine sediment metagenome</name>
    <dbReference type="NCBI Taxonomy" id="412755"/>
    <lineage>
        <taxon>unclassified sequences</taxon>
        <taxon>metagenomes</taxon>
        <taxon>ecological metagenomes</taxon>
    </lineage>
</organism>
<gene>
    <name evidence="3" type="ORF">S01H4_40337</name>
</gene>
<dbReference type="GO" id="GO:0006145">
    <property type="term" value="P:purine nucleobase catabolic process"/>
    <property type="evidence" value="ECO:0007669"/>
    <property type="project" value="TreeGrafter"/>
</dbReference>
<dbReference type="InterPro" id="IPR024403">
    <property type="entry name" value="DHOase_cat"/>
</dbReference>
<keyword evidence="1" id="KW-0665">Pyrimidine biosynthesis</keyword>
<dbReference type="Gene3D" id="3.20.20.140">
    <property type="entry name" value="Metal-dependent hydrolases"/>
    <property type="match status" value="1"/>
</dbReference>
<dbReference type="PANTHER" id="PTHR43668:SF2">
    <property type="entry name" value="ALLANTOINASE"/>
    <property type="match status" value="1"/>
</dbReference>
<dbReference type="InterPro" id="IPR011059">
    <property type="entry name" value="Metal-dep_hydrolase_composite"/>
</dbReference>
<dbReference type="AlphaFoldDB" id="X1DIZ7"/>
<sequence length="217" mass="23485">MKILIKNGRVIDPSQNLNTIRDVLITNGKITKVEKNIKVKADKKIDARKKIIAPGFIDMHTHLREPGEENKETIATGTRAAIAGGFTTVCAMPNTNPACDNDAQIKFILAKAKQEGVANVLPIGTITKSRAGQEISEMAEMQEAGCVAVSDDGDAVADSKLLRRAMEYAAMLDLLVICHCEDKNLMNKGVMHEGYWSTALGLKAIPAEAESLIVARD</sequence>
<evidence type="ECO:0000259" key="2">
    <source>
        <dbReference type="Pfam" id="PF12890"/>
    </source>
</evidence>
<dbReference type="GO" id="GO:0005737">
    <property type="term" value="C:cytoplasm"/>
    <property type="evidence" value="ECO:0007669"/>
    <property type="project" value="TreeGrafter"/>
</dbReference>
<feature type="non-terminal residue" evidence="3">
    <location>
        <position position="217"/>
    </location>
</feature>
<dbReference type="SUPFAM" id="SSF51556">
    <property type="entry name" value="Metallo-dependent hydrolases"/>
    <property type="match status" value="1"/>
</dbReference>
<comment type="caution">
    <text evidence="3">The sequence shown here is derived from an EMBL/GenBank/DDBJ whole genome shotgun (WGS) entry which is preliminary data.</text>
</comment>
<accession>X1DIZ7</accession>
<dbReference type="GO" id="GO:0004038">
    <property type="term" value="F:allantoinase activity"/>
    <property type="evidence" value="ECO:0007669"/>
    <property type="project" value="TreeGrafter"/>
</dbReference>
<dbReference type="InterPro" id="IPR050138">
    <property type="entry name" value="DHOase/Allantoinase_Hydrolase"/>
</dbReference>
<evidence type="ECO:0000256" key="1">
    <source>
        <dbReference type="ARBA" id="ARBA00022975"/>
    </source>
</evidence>
<proteinExistence type="predicted"/>
<feature type="domain" description="Dihydroorotase catalytic" evidence="2">
    <location>
        <begin position="50"/>
        <end position="217"/>
    </location>
</feature>
<reference evidence="3" key="1">
    <citation type="journal article" date="2014" name="Front. Microbiol.">
        <title>High frequency of phylogenetically diverse reductive dehalogenase-homologous genes in deep subseafloor sedimentary metagenomes.</title>
        <authorList>
            <person name="Kawai M."/>
            <person name="Futagami T."/>
            <person name="Toyoda A."/>
            <person name="Takaki Y."/>
            <person name="Nishi S."/>
            <person name="Hori S."/>
            <person name="Arai W."/>
            <person name="Tsubouchi T."/>
            <person name="Morono Y."/>
            <person name="Uchiyama I."/>
            <person name="Ito T."/>
            <person name="Fujiyama A."/>
            <person name="Inagaki F."/>
            <person name="Takami H."/>
        </authorList>
    </citation>
    <scope>NUCLEOTIDE SEQUENCE</scope>
    <source>
        <strain evidence="3">Expedition CK06-06</strain>
    </source>
</reference>
<dbReference type="SUPFAM" id="SSF51338">
    <property type="entry name" value="Composite domain of metallo-dependent hydrolases"/>
    <property type="match status" value="1"/>
</dbReference>
<dbReference type="PANTHER" id="PTHR43668">
    <property type="entry name" value="ALLANTOINASE"/>
    <property type="match status" value="1"/>
</dbReference>
<evidence type="ECO:0000313" key="3">
    <source>
        <dbReference type="EMBL" id="GAH04959.1"/>
    </source>
</evidence>
<name>X1DIZ7_9ZZZZ</name>
<dbReference type="Gene3D" id="2.30.40.10">
    <property type="entry name" value="Urease, subunit C, domain 1"/>
    <property type="match status" value="1"/>
</dbReference>
<protein>
    <recommendedName>
        <fullName evidence="2">Dihydroorotase catalytic domain-containing protein</fullName>
    </recommendedName>
</protein>
<dbReference type="EMBL" id="BART01021954">
    <property type="protein sequence ID" value="GAH04959.1"/>
    <property type="molecule type" value="Genomic_DNA"/>
</dbReference>